<accession>A0AAD1IXP4</accession>
<organism evidence="2 3">
    <name type="scientific">Mycolicibacterium monacense</name>
    <name type="common">Mycobacterium monacense</name>
    <dbReference type="NCBI Taxonomy" id="85693"/>
    <lineage>
        <taxon>Bacteria</taxon>
        <taxon>Bacillati</taxon>
        <taxon>Actinomycetota</taxon>
        <taxon>Actinomycetes</taxon>
        <taxon>Mycobacteriales</taxon>
        <taxon>Mycobacteriaceae</taxon>
        <taxon>Mycolicibacterium</taxon>
    </lineage>
</organism>
<keyword evidence="3" id="KW-1185">Reference proteome</keyword>
<dbReference type="AlphaFoldDB" id="A0AAD1IXP4"/>
<gene>
    <name evidence="2" type="ORF">MMON_37190</name>
</gene>
<dbReference type="EMBL" id="AP022617">
    <property type="protein sequence ID" value="BBZ62418.1"/>
    <property type="molecule type" value="Genomic_DNA"/>
</dbReference>
<evidence type="ECO:0000313" key="2">
    <source>
        <dbReference type="EMBL" id="BBZ62418.1"/>
    </source>
</evidence>
<sequence>MANIESQYTDRRTKLSIPKGGKDEDTHQNGGINHHENRRHRQSNWDDDGNLRRKE</sequence>
<dbReference type="Proteomes" id="UP000466039">
    <property type="component" value="Chromosome"/>
</dbReference>
<evidence type="ECO:0000313" key="3">
    <source>
        <dbReference type="Proteomes" id="UP000466039"/>
    </source>
</evidence>
<proteinExistence type="predicted"/>
<evidence type="ECO:0000256" key="1">
    <source>
        <dbReference type="SAM" id="MobiDB-lite"/>
    </source>
</evidence>
<feature type="region of interest" description="Disordered" evidence="1">
    <location>
        <begin position="1"/>
        <end position="55"/>
    </location>
</feature>
<protein>
    <submittedName>
        <fullName evidence="2">Uncharacterized protein</fullName>
    </submittedName>
</protein>
<reference evidence="2 3" key="1">
    <citation type="journal article" date="2019" name="Emerg. Microbes Infect.">
        <title>Comprehensive subspecies identification of 175 nontuberculous mycobacteria species based on 7547 genomic profiles.</title>
        <authorList>
            <person name="Matsumoto Y."/>
            <person name="Kinjo T."/>
            <person name="Motooka D."/>
            <person name="Nabeya D."/>
            <person name="Jung N."/>
            <person name="Uechi K."/>
            <person name="Horii T."/>
            <person name="Iida T."/>
            <person name="Fujita J."/>
            <person name="Nakamura S."/>
        </authorList>
    </citation>
    <scope>NUCLEOTIDE SEQUENCE [LARGE SCALE GENOMIC DNA]</scope>
    <source>
        <strain evidence="2 3">JCM 15658</strain>
    </source>
</reference>
<name>A0AAD1IXP4_MYCMB</name>